<feature type="compositionally biased region" description="Basic and acidic residues" evidence="1">
    <location>
        <begin position="13"/>
        <end position="29"/>
    </location>
</feature>
<sequence length="122" mass="13886">MPPAPRYSHGHRPPGDLDHQIADSAAADRDGEEEEEEEDMMMQEFSVNVEFFELKPGTPYPKIVVTLEFTLVPTDDPMIGKVSVKTPSAKFPVLIDQLGPDRVRALIKREKRRRQDVLKMVE</sequence>
<keyword evidence="3" id="KW-1185">Reference proteome</keyword>
<evidence type="ECO:0000313" key="2">
    <source>
        <dbReference type="EMBL" id="GIQ82441.1"/>
    </source>
</evidence>
<dbReference type="Proteomes" id="UP000265618">
    <property type="component" value="Unassembled WGS sequence"/>
</dbReference>
<proteinExistence type="predicted"/>
<protein>
    <submittedName>
        <fullName evidence="2">Uncharacterized protein</fullName>
    </submittedName>
</protein>
<reference evidence="2 3" key="1">
    <citation type="journal article" date="2018" name="PLoS ONE">
        <title>The draft genome of Kipferlia bialata reveals reductive genome evolution in fornicate parasites.</title>
        <authorList>
            <person name="Tanifuji G."/>
            <person name="Takabayashi S."/>
            <person name="Kume K."/>
            <person name="Takagi M."/>
            <person name="Nakayama T."/>
            <person name="Kamikawa R."/>
            <person name="Inagaki Y."/>
            <person name="Hashimoto T."/>
        </authorList>
    </citation>
    <scope>NUCLEOTIDE SEQUENCE [LARGE SCALE GENOMIC DNA]</scope>
    <source>
        <strain evidence="2">NY0173</strain>
    </source>
</reference>
<organism evidence="2 3">
    <name type="scientific">Kipferlia bialata</name>
    <dbReference type="NCBI Taxonomy" id="797122"/>
    <lineage>
        <taxon>Eukaryota</taxon>
        <taxon>Metamonada</taxon>
        <taxon>Carpediemonas-like organisms</taxon>
        <taxon>Kipferlia</taxon>
    </lineage>
</organism>
<evidence type="ECO:0000256" key="1">
    <source>
        <dbReference type="SAM" id="MobiDB-lite"/>
    </source>
</evidence>
<accession>A0A9K3CSL9</accession>
<name>A0A9K3CSL9_9EUKA</name>
<dbReference type="AlphaFoldDB" id="A0A9K3CSL9"/>
<feature type="region of interest" description="Disordered" evidence="1">
    <location>
        <begin position="1"/>
        <end position="39"/>
    </location>
</feature>
<dbReference type="EMBL" id="BDIP01000696">
    <property type="protein sequence ID" value="GIQ82441.1"/>
    <property type="molecule type" value="Genomic_DNA"/>
</dbReference>
<gene>
    <name evidence="2" type="ORF">KIPB_003580</name>
</gene>
<feature type="compositionally biased region" description="Acidic residues" evidence="1">
    <location>
        <begin position="30"/>
        <end position="39"/>
    </location>
</feature>
<comment type="caution">
    <text evidence="2">The sequence shown here is derived from an EMBL/GenBank/DDBJ whole genome shotgun (WGS) entry which is preliminary data.</text>
</comment>
<evidence type="ECO:0000313" key="3">
    <source>
        <dbReference type="Proteomes" id="UP000265618"/>
    </source>
</evidence>